<dbReference type="InterPro" id="IPR022105">
    <property type="entry name" value="DUF3645"/>
</dbReference>
<dbReference type="OrthoDB" id="3182339at2759"/>
<evidence type="ECO:0000256" key="5">
    <source>
        <dbReference type="ARBA" id="ARBA00022801"/>
    </source>
</evidence>
<evidence type="ECO:0000313" key="8">
    <source>
        <dbReference type="EMBL" id="KNC86435.1"/>
    </source>
</evidence>
<sequence>MPKSRRVTAVPFVGKDVPSTKSEFSHPDVLIGLTALSYRYQGLRKSDFKTLIKAMQDEFWDEGGPFAKRPSAVMYAEWVVKAGCRVRGSLLGRSDSSSLFYL</sequence>
<keyword evidence="3" id="KW-0645">Protease</keyword>
<protein>
    <recommendedName>
        <fullName evidence="2">ubiquitinyl hydrolase 1</fullName>
        <ecNumber evidence="2">3.4.19.12</ecNumber>
    </recommendedName>
</protein>
<evidence type="ECO:0000256" key="4">
    <source>
        <dbReference type="ARBA" id="ARBA00022786"/>
    </source>
</evidence>
<dbReference type="EC" id="3.4.19.12" evidence="2"/>
<evidence type="ECO:0000313" key="9">
    <source>
        <dbReference type="Proteomes" id="UP000054560"/>
    </source>
</evidence>
<dbReference type="Pfam" id="PF12359">
    <property type="entry name" value="DUF3645"/>
    <property type="match status" value="1"/>
</dbReference>
<dbReference type="GO" id="GO:0005634">
    <property type="term" value="C:nucleus"/>
    <property type="evidence" value="ECO:0007669"/>
    <property type="project" value="TreeGrafter"/>
</dbReference>
<reference evidence="8 9" key="1">
    <citation type="submission" date="2011-02" db="EMBL/GenBank/DDBJ databases">
        <title>The Genome Sequence of Sphaeroforma arctica JP610.</title>
        <authorList>
            <consortium name="The Broad Institute Genome Sequencing Platform"/>
            <person name="Russ C."/>
            <person name="Cuomo C."/>
            <person name="Young S.K."/>
            <person name="Zeng Q."/>
            <person name="Gargeya S."/>
            <person name="Alvarado L."/>
            <person name="Berlin A."/>
            <person name="Chapman S.B."/>
            <person name="Chen Z."/>
            <person name="Freedman E."/>
            <person name="Gellesch M."/>
            <person name="Goldberg J."/>
            <person name="Griggs A."/>
            <person name="Gujja S."/>
            <person name="Heilman E."/>
            <person name="Heiman D."/>
            <person name="Howarth C."/>
            <person name="Mehta T."/>
            <person name="Neiman D."/>
            <person name="Pearson M."/>
            <person name="Roberts A."/>
            <person name="Saif S."/>
            <person name="Shea T."/>
            <person name="Shenoy N."/>
            <person name="Sisk P."/>
            <person name="Stolte C."/>
            <person name="Sykes S."/>
            <person name="White J."/>
            <person name="Yandava C."/>
            <person name="Burger G."/>
            <person name="Gray M.W."/>
            <person name="Holland P.W.H."/>
            <person name="King N."/>
            <person name="Lang F.B.F."/>
            <person name="Roger A.J."/>
            <person name="Ruiz-Trillo I."/>
            <person name="Haas B."/>
            <person name="Nusbaum C."/>
            <person name="Birren B."/>
        </authorList>
    </citation>
    <scope>NUCLEOTIDE SEQUENCE [LARGE SCALE GENOMIC DNA]</scope>
    <source>
        <strain evidence="8 9">JP610</strain>
    </source>
</reference>
<evidence type="ECO:0000256" key="1">
    <source>
        <dbReference type="ARBA" id="ARBA00000707"/>
    </source>
</evidence>
<evidence type="ECO:0000259" key="7">
    <source>
        <dbReference type="Pfam" id="PF12359"/>
    </source>
</evidence>
<dbReference type="AlphaFoldDB" id="A0A0L0GBR0"/>
<dbReference type="GO" id="GO:0071947">
    <property type="term" value="P:protein deubiquitination involved in ubiquitin-dependent protein catabolic process"/>
    <property type="evidence" value="ECO:0007669"/>
    <property type="project" value="TreeGrafter"/>
</dbReference>
<keyword evidence="6" id="KW-0788">Thiol protease</keyword>
<name>A0A0L0GBR0_9EUKA</name>
<dbReference type="InterPro" id="IPR051346">
    <property type="entry name" value="OTU_Deubiquitinase"/>
</dbReference>
<dbReference type="Proteomes" id="UP000054560">
    <property type="component" value="Unassembled WGS sequence"/>
</dbReference>
<dbReference type="PANTHER" id="PTHR13367">
    <property type="entry name" value="UBIQUITIN THIOESTERASE"/>
    <property type="match status" value="1"/>
</dbReference>
<keyword evidence="9" id="KW-1185">Reference proteome</keyword>
<feature type="domain" description="DUF3645" evidence="7">
    <location>
        <begin position="3"/>
        <end position="34"/>
    </location>
</feature>
<proteinExistence type="predicted"/>
<evidence type="ECO:0000256" key="2">
    <source>
        <dbReference type="ARBA" id="ARBA00012759"/>
    </source>
</evidence>
<evidence type="ECO:0000256" key="6">
    <source>
        <dbReference type="ARBA" id="ARBA00022807"/>
    </source>
</evidence>
<evidence type="ECO:0000256" key="3">
    <source>
        <dbReference type="ARBA" id="ARBA00022670"/>
    </source>
</evidence>
<dbReference type="GO" id="GO:0070530">
    <property type="term" value="F:K63-linked polyubiquitin modification-dependent protein binding"/>
    <property type="evidence" value="ECO:0007669"/>
    <property type="project" value="TreeGrafter"/>
</dbReference>
<keyword evidence="4" id="KW-0833">Ubl conjugation pathway</keyword>
<dbReference type="PANTHER" id="PTHR13367:SF28">
    <property type="entry name" value="UBIQUITIN THIOESTERASE ZRANB1"/>
    <property type="match status" value="1"/>
</dbReference>
<dbReference type="GO" id="GO:0004843">
    <property type="term" value="F:cysteine-type deubiquitinase activity"/>
    <property type="evidence" value="ECO:0007669"/>
    <property type="project" value="UniProtKB-EC"/>
</dbReference>
<comment type="catalytic activity">
    <reaction evidence="1">
        <text>Thiol-dependent hydrolysis of ester, thioester, amide, peptide and isopeptide bonds formed by the C-terminal Gly of ubiquitin (a 76-residue protein attached to proteins as an intracellular targeting signal).</text>
        <dbReference type="EC" id="3.4.19.12"/>
    </reaction>
</comment>
<gene>
    <name evidence="8" type="ORF">SARC_01441</name>
</gene>
<dbReference type="RefSeq" id="XP_014160337.1">
    <property type="nucleotide sequence ID" value="XM_014304862.1"/>
</dbReference>
<dbReference type="GeneID" id="25901945"/>
<organism evidence="8 9">
    <name type="scientific">Sphaeroforma arctica JP610</name>
    <dbReference type="NCBI Taxonomy" id="667725"/>
    <lineage>
        <taxon>Eukaryota</taxon>
        <taxon>Ichthyosporea</taxon>
        <taxon>Ichthyophonida</taxon>
        <taxon>Sphaeroforma</taxon>
    </lineage>
</organism>
<keyword evidence="5" id="KW-0378">Hydrolase</keyword>
<dbReference type="GO" id="GO:0005737">
    <property type="term" value="C:cytoplasm"/>
    <property type="evidence" value="ECO:0007669"/>
    <property type="project" value="TreeGrafter"/>
</dbReference>
<dbReference type="EMBL" id="KQ241652">
    <property type="protein sequence ID" value="KNC86435.1"/>
    <property type="molecule type" value="Genomic_DNA"/>
</dbReference>
<accession>A0A0L0GBR0</accession>